<evidence type="ECO:0000313" key="3">
    <source>
        <dbReference type="Proteomes" id="UP000216409"/>
    </source>
</evidence>
<name>A0A256IRJ3_HALEZ</name>
<feature type="region of interest" description="Disordered" evidence="1">
    <location>
        <begin position="1"/>
        <end position="30"/>
    </location>
</feature>
<dbReference type="EMBL" id="NHOW01000167">
    <property type="protein sequence ID" value="OYR58762.1"/>
    <property type="molecule type" value="Genomic_DNA"/>
</dbReference>
<feature type="region of interest" description="Disordered" evidence="1">
    <location>
        <begin position="234"/>
        <end position="257"/>
    </location>
</feature>
<protein>
    <submittedName>
        <fullName evidence="2">Plasmid replication protein RepH</fullName>
    </submittedName>
</protein>
<dbReference type="Proteomes" id="UP000216409">
    <property type="component" value="Unassembled WGS sequence"/>
</dbReference>
<feature type="compositionally biased region" description="Polar residues" evidence="1">
    <location>
        <begin position="363"/>
        <end position="373"/>
    </location>
</feature>
<evidence type="ECO:0000256" key="1">
    <source>
        <dbReference type="SAM" id="MobiDB-lite"/>
    </source>
</evidence>
<reference evidence="2 3" key="1">
    <citation type="journal article" date="2014" name="Front. Microbiol.">
        <title>Population and genomic analysis of the genus Halorubrum.</title>
        <authorList>
            <person name="Fullmer M.S."/>
            <person name="Soucy S.M."/>
            <person name="Swithers K.S."/>
            <person name="Makkay A.M."/>
            <person name="Wheeler R."/>
            <person name="Ventosa A."/>
            <person name="Gogarten J.P."/>
            <person name="Papke R.T."/>
        </authorList>
    </citation>
    <scope>NUCLEOTIDE SEQUENCE [LARGE SCALE GENOMIC DNA]</scope>
    <source>
        <strain evidence="2 3">LD3</strain>
    </source>
</reference>
<proteinExistence type="predicted"/>
<comment type="caution">
    <text evidence="2">The sequence shown here is derived from an EMBL/GenBank/DDBJ whole genome shotgun (WGS) entry which is preliminary data.</text>
</comment>
<accession>A0A256IRJ3</accession>
<evidence type="ECO:0000313" key="2">
    <source>
        <dbReference type="EMBL" id="OYR58762.1"/>
    </source>
</evidence>
<feature type="region of interest" description="Disordered" evidence="1">
    <location>
        <begin position="363"/>
        <end position="385"/>
    </location>
</feature>
<gene>
    <name evidence="2" type="ORF">DJ83_14535</name>
</gene>
<organism evidence="2 3">
    <name type="scientific">Halorubrum ezzemoulense</name>
    <name type="common">Halorubrum chaoviator</name>
    <dbReference type="NCBI Taxonomy" id="337243"/>
    <lineage>
        <taxon>Archaea</taxon>
        <taxon>Methanobacteriati</taxon>
        <taxon>Methanobacteriota</taxon>
        <taxon>Stenosarchaea group</taxon>
        <taxon>Halobacteria</taxon>
        <taxon>Halobacteriales</taxon>
        <taxon>Haloferacaceae</taxon>
        <taxon>Halorubrum</taxon>
    </lineage>
</organism>
<sequence>MPGDNQAHSGRLQPAGQGHERGVHLVGPTTRYDTPGIHCANVSPRLTEWVPTVLEQLREASIEAVQGQTSHTDAWRASASILDKTLPKWHSLEDTWDDATAEAVAYTQAITDLALADSDAATTSRYRERRHKSLSETVESVGTGRGAVNAGLGALVKGPVALHRELDPTPRALTLVLDGPAWAELTDRRTGVRALAAIAVLADGFDVRVVASPALQQELARRYPQWSAIHLGLTDSRDRSPNQGHHSSDEPLGPTGTAESVWEALTGLASAPGKRRLLAALRADTGRTYANLTEDPGLDIERGTIGRYVLDLESRGLVAIDRRREHNTVTLTELGETAVSECLTADCELQHPDQTQLEHSLTATTHESASTVSPPREASGATPTTVESWLASTGDADEGYVKEIDTHDAASIHQRFTVPAERGAVMLVDDPVEPFDDGRVSYLSHHDEECLAIVQWGGPLATLGRLAGVLLSETALSEILTPSRLGETFANIHGGTGEITASPGRTLRRGQQVGWFSEDEEVYAAWRDRIETVRDTHLARLSALSDSTDSAARGELFEDLHGLVATATQLYHAAGVDLTLTVRLPDTEPFVQNERKRADLCDFIRHTVPKQSVYGVHSGYRMLFERRPAKLKRRLPYDVEAGASMELTASWVIAGPTATTLQTAITEALRDELDTLREAIVTGDEQAPSLSVPVRDGTTYASIREIVDELAAEYDTGWTSRERRELTRCCLRSFGRDVPHRASPYDAVTCLIRSALNVS</sequence>
<dbReference type="AlphaFoldDB" id="A0A256IRJ3"/>
<feature type="non-terminal residue" evidence="2">
    <location>
        <position position="759"/>
    </location>
</feature>